<keyword evidence="2" id="KW-0614">Plasmid</keyword>
<dbReference type="AlphaFoldDB" id="D3DYJ9"/>
<dbReference type="HOGENOM" id="CLU_3232468_0_0_4"/>
<organism evidence="2 3">
    <name type="scientific">Cupriavidus metallidurans (strain ATCC 43123 / DSM 2839 / NBRC 102507 / CH34)</name>
    <name type="common">Ralstonia metallidurans</name>
    <dbReference type="NCBI Taxonomy" id="266264"/>
    <lineage>
        <taxon>Bacteria</taxon>
        <taxon>Pseudomonadati</taxon>
        <taxon>Pseudomonadota</taxon>
        <taxon>Betaproteobacteria</taxon>
        <taxon>Burkholderiales</taxon>
        <taxon>Burkholderiaceae</taxon>
        <taxon>Cupriavidus</taxon>
    </lineage>
</organism>
<protein>
    <submittedName>
        <fullName evidence="2">Uncharacterized protein</fullName>
    </submittedName>
</protein>
<evidence type="ECO:0000256" key="1">
    <source>
        <dbReference type="SAM" id="Phobius"/>
    </source>
</evidence>
<reference evidence="3" key="1">
    <citation type="journal article" date="2010" name="PLoS ONE">
        <title>The complete genome sequence of Cupriavidus metallidurans strain CH34, a master survivalist in harsh and anthropogenic environments.</title>
        <authorList>
            <person name="Janssen P.J."/>
            <person name="Van Houdt R."/>
            <person name="Moors H."/>
            <person name="Monsieurs P."/>
            <person name="Morin N."/>
            <person name="Michaux A."/>
            <person name="Benotmane M.A."/>
            <person name="Leys N."/>
            <person name="Vallaeys T."/>
            <person name="Lapidus A."/>
            <person name="Monchy S."/>
            <person name="Medigue C."/>
            <person name="Taghavi S."/>
            <person name="McCorkle S."/>
            <person name="Dunn J."/>
            <person name="van der Lelie D."/>
            <person name="Mergeay M."/>
        </authorList>
    </citation>
    <scope>NUCLEOTIDE SEQUENCE [LARGE SCALE GENOMIC DNA]</scope>
    <source>
        <strain evidence="3">ATCC 43123 / DSM 2839 / NBRC 102507 / CH34</strain>
    </source>
</reference>
<keyword evidence="1" id="KW-0472">Membrane</keyword>
<gene>
    <name evidence="2" type="ordered locus">Rmet_6401</name>
</gene>
<evidence type="ECO:0000313" key="3">
    <source>
        <dbReference type="Proteomes" id="UP000002429"/>
    </source>
</evidence>
<evidence type="ECO:0000313" key="2">
    <source>
        <dbReference type="EMBL" id="ADC45369.1"/>
    </source>
</evidence>
<dbReference type="EMBL" id="CP000355">
    <property type="protein sequence ID" value="ADC45369.1"/>
    <property type="molecule type" value="Genomic_DNA"/>
</dbReference>
<name>D3DYJ9_CUPMC</name>
<keyword evidence="1" id="KW-1133">Transmembrane helix</keyword>
<dbReference type="KEGG" id="rme:Rmet_6401"/>
<keyword evidence="1" id="KW-0812">Transmembrane</keyword>
<proteinExistence type="predicted"/>
<feature type="transmembrane region" description="Helical" evidence="1">
    <location>
        <begin position="16"/>
        <end position="34"/>
    </location>
</feature>
<sequence>MKFFDFLSTNHDINRFVFGTVICYCVVEAVVAVYRGAKARKKA</sequence>
<keyword evidence="3" id="KW-1185">Reference proteome</keyword>
<dbReference type="Proteomes" id="UP000002429">
    <property type="component" value="Plasmid pMOL28"/>
</dbReference>
<dbReference type="RefSeq" id="WP_011514933.1">
    <property type="nucleotide sequence ID" value="NC_007972.2"/>
</dbReference>
<accession>D3DYJ9</accession>
<geneLocation type="plasmid" evidence="2 3">
    <name>pMOL28</name>
</geneLocation>